<proteinExistence type="inferred from homology"/>
<evidence type="ECO:0000313" key="4">
    <source>
        <dbReference type="RefSeq" id="XP_015510421.1"/>
    </source>
</evidence>
<dbReference type="AlphaFoldDB" id="A0A6J0B8A3"/>
<dbReference type="RefSeq" id="XP_015510421.1">
    <property type="nucleotide sequence ID" value="XM_015654935.2"/>
</dbReference>
<feature type="compositionally biased region" description="Low complexity" evidence="2">
    <location>
        <begin position="358"/>
        <end position="375"/>
    </location>
</feature>
<dbReference type="GeneID" id="107217413"/>
<dbReference type="InterPro" id="IPR018797">
    <property type="entry name" value="FAM98"/>
</dbReference>
<dbReference type="Pfam" id="PF10239">
    <property type="entry name" value="DUF2465"/>
    <property type="match status" value="1"/>
</dbReference>
<accession>A0A6J0B8A3</accession>
<evidence type="ECO:0000256" key="1">
    <source>
        <dbReference type="ARBA" id="ARBA00007218"/>
    </source>
</evidence>
<protein>
    <submittedName>
        <fullName evidence="4">Protein FAM98A</fullName>
    </submittedName>
</protein>
<gene>
    <name evidence="4" type="primary">LOC107217413</name>
</gene>
<organism evidence="4">
    <name type="scientific">Neodiprion lecontei</name>
    <name type="common">Redheaded pine sawfly</name>
    <dbReference type="NCBI Taxonomy" id="441921"/>
    <lineage>
        <taxon>Eukaryota</taxon>
        <taxon>Metazoa</taxon>
        <taxon>Ecdysozoa</taxon>
        <taxon>Arthropoda</taxon>
        <taxon>Hexapoda</taxon>
        <taxon>Insecta</taxon>
        <taxon>Pterygota</taxon>
        <taxon>Neoptera</taxon>
        <taxon>Endopterygota</taxon>
        <taxon>Hymenoptera</taxon>
        <taxon>Tenthredinoidea</taxon>
        <taxon>Diprionidae</taxon>
        <taxon>Diprioninae</taxon>
        <taxon>Neodiprion</taxon>
    </lineage>
</organism>
<comment type="similarity">
    <text evidence="1">Belongs to the FAM98 family.</text>
</comment>
<keyword evidence="3" id="KW-1185">Reference proteome</keyword>
<dbReference type="FunCoup" id="A0A6J0B8A3">
    <property type="interactions" value="1346"/>
</dbReference>
<feature type="compositionally biased region" description="Gly residues" evidence="2">
    <location>
        <begin position="398"/>
        <end position="410"/>
    </location>
</feature>
<dbReference type="GO" id="GO:0072669">
    <property type="term" value="C:tRNA-splicing ligase complex"/>
    <property type="evidence" value="ECO:0007669"/>
    <property type="project" value="TreeGrafter"/>
</dbReference>
<dbReference type="KEGG" id="nlo:107217413"/>
<dbReference type="PANTHER" id="PTHR31353:SF1">
    <property type="entry name" value="PROTEIN FAM98B"/>
    <property type="match status" value="1"/>
</dbReference>
<evidence type="ECO:0000313" key="3">
    <source>
        <dbReference type="Proteomes" id="UP000829291"/>
    </source>
</evidence>
<dbReference type="InParanoid" id="A0A6J0B8A3"/>
<sequence>METDLLQNLQDVGYSGALSDANELSKALKDGPKSVEFTKLVAWLAEELSAFGEVDDSVNAITTPEDSSHFLLELSSFLKELGCANQNLIGGTVNQRLSTKYDRLVLLDYLVTELMTSKILGSFKSDADQQMEVTINESDTARHLKNMLLALKFQKPPDNISAQMLFTKLTTKLKEVVAQAPPDLLDTPLFVGELSNDQWERLNELQEEFKNEYKTRREMLLKRLDVTVQSFLWSENIRSKEDQVNASYQQKRNIMSPEPSVCIADLLAARRDLAIVEKTSNATVRKNTRSQVNQVIIGAVPDRGGRPCDQQPPPPEMPSWQKDRVAGPNSSRGGRGGGGGGGGGGYRDHKDASKNFGQNQDRFQSQQQYQQQQPQYESRGDYRGHNQGGGEYHRGGGRGRVQGGWGGDRGTSGYQRGNSNRGRGRGGQHY</sequence>
<name>A0A6J0B8A3_NEOLC</name>
<dbReference type="PANTHER" id="PTHR31353">
    <property type="entry name" value="FAM98"/>
    <property type="match status" value="1"/>
</dbReference>
<feature type="region of interest" description="Disordered" evidence="2">
    <location>
        <begin position="298"/>
        <end position="430"/>
    </location>
</feature>
<reference evidence="4" key="1">
    <citation type="submission" date="2025-08" db="UniProtKB">
        <authorList>
            <consortium name="RefSeq"/>
        </authorList>
    </citation>
    <scope>IDENTIFICATION</scope>
    <source>
        <tissue evidence="4">Thorax and Abdomen</tissue>
    </source>
</reference>
<dbReference type="Proteomes" id="UP000829291">
    <property type="component" value="Chromosome 7"/>
</dbReference>
<feature type="compositionally biased region" description="Low complexity" evidence="2">
    <location>
        <begin position="412"/>
        <end position="421"/>
    </location>
</feature>
<evidence type="ECO:0000256" key="2">
    <source>
        <dbReference type="SAM" id="MobiDB-lite"/>
    </source>
</evidence>
<dbReference type="OrthoDB" id="512356at2759"/>
<feature type="compositionally biased region" description="Gly residues" evidence="2">
    <location>
        <begin position="333"/>
        <end position="345"/>
    </location>
</feature>